<protein>
    <submittedName>
        <fullName evidence="7">UDP-2,3-diacylglucosamine hydrolase</fullName>
    </submittedName>
</protein>
<keyword evidence="4" id="KW-0472">Membrane</keyword>
<evidence type="ECO:0000313" key="7">
    <source>
        <dbReference type="EMBL" id="ODJ87750.1"/>
    </source>
</evidence>
<keyword evidence="2" id="KW-0997">Cell inner membrane</keyword>
<dbReference type="PANTHER" id="PTHR34990:SF2">
    <property type="entry name" value="BLL8164 PROTEIN"/>
    <property type="match status" value="1"/>
</dbReference>
<name>A0A7Z0VLH0_9GAMM</name>
<evidence type="ECO:0000259" key="6">
    <source>
        <dbReference type="Pfam" id="PF00149"/>
    </source>
</evidence>
<evidence type="ECO:0000256" key="4">
    <source>
        <dbReference type="ARBA" id="ARBA00023136"/>
    </source>
</evidence>
<dbReference type="SUPFAM" id="SSF56300">
    <property type="entry name" value="Metallo-dependent phosphatases"/>
    <property type="match status" value="1"/>
</dbReference>
<feature type="domain" description="Calcineurin-like phosphoesterase" evidence="6">
    <location>
        <begin position="8"/>
        <end position="206"/>
    </location>
</feature>
<evidence type="ECO:0000256" key="2">
    <source>
        <dbReference type="ARBA" id="ARBA00022519"/>
    </source>
</evidence>
<evidence type="ECO:0000256" key="3">
    <source>
        <dbReference type="ARBA" id="ARBA00022723"/>
    </source>
</evidence>
<sequence length="271" mass="31180">MATLHYKSLFISDTHLGLRASRTEYLLDFLKHTDSDNLYLVGDVIDFWKMRSGWYWPAINNEIIQQIIAKAKRGTRVVYVPGNHDELLRDYLNFHLSGIEIRKEVIHTTEDNRRFLILHGDEFDGVVLNNKWLAHLGSDAYDLLLWLNRWFNVARRRLGFGYWSLSAYLKNQVKEAVKYISNFEQAVIHTVHERNLDGVICGHIHHAVISDIAGLTYANCGDCVESCTALAEEPDGSLKLIRWVDESMNLLDEKEKTHAHSNSDGRVVSTN</sequence>
<gene>
    <name evidence="7" type="ORF">CODIS_18580</name>
</gene>
<dbReference type="AlphaFoldDB" id="A0A7Z0VLH0"/>
<dbReference type="GO" id="GO:0008758">
    <property type="term" value="F:UDP-2,3-diacylglucosamine hydrolase activity"/>
    <property type="evidence" value="ECO:0007669"/>
    <property type="project" value="TreeGrafter"/>
</dbReference>
<dbReference type="InterPro" id="IPR029052">
    <property type="entry name" value="Metallo-depent_PP-like"/>
</dbReference>
<keyword evidence="5" id="KW-0464">Manganese</keyword>
<keyword evidence="7" id="KW-0378">Hydrolase</keyword>
<evidence type="ECO:0000256" key="5">
    <source>
        <dbReference type="ARBA" id="ARBA00023211"/>
    </source>
</evidence>
<dbReference type="EMBL" id="MARB01000009">
    <property type="protein sequence ID" value="ODJ87750.1"/>
    <property type="molecule type" value="Genomic_DNA"/>
</dbReference>
<dbReference type="GO" id="GO:0016020">
    <property type="term" value="C:membrane"/>
    <property type="evidence" value="ECO:0007669"/>
    <property type="project" value="GOC"/>
</dbReference>
<dbReference type="Pfam" id="PF00149">
    <property type="entry name" value="Metallophos"/>
    <property type="match status" value="1"/>
</dbReference>
<proteinExistence type="predicted"/>
<dbReference type="RefSeq" id="WP_069124209.1">
    <property type="nucleotide sequence ID" value="NZ_MARB01000009.1"/>
</dbReference>
<evidence type="ECO:0000313" key="8">
    <source>
        <dbReference type="Proteomes" id="UP000094769"/>
    </source>
</evidence>
<dbReference type="InterPro" id="IPR043461">
    <property type="entry name" value="LpxH-like"/>
</dbReference>
<keyword evidence="1" id="KW-1003">Cell membrane</keyword>
<dbReference type="PANTHER" id="PTHR34990">
    <property type="entry name" value="UDP-2,3-DIACYLGLUCOSAMINE HYDROLASE-RELATED"/>
    <property type="match status" value="1"/>
</dbReference>
<reference evidence="7 8" key="1">
    <citation type="submission" date="2016-06" db="EMBL/GenBank/DDBJ databases">
        <title>Genome sequence of endosymbiont of Candidatus Endolucinida thiodiazotropha.</title>
        <authorList>
            <person name="Poehlein A."/>
            <person name="Koenig S."/>
            <person name="Heiden S.E."/>
            <person name="Thuermer A."/>
            <person name="Voget S."/>
            <person name="Daniel R."/>
            <person name="Markert S."/>
            <person name="Gros O."/>
            <person name="Schweder T."/>
        </authorList>
    </citation>
    <scope>NUCLEOTIDE SEQUENCE [LARGE SCALE GENOMIC DNA]</scope>
    <source>
        <strain evidence="7 8">COS</strain>
    </source>
</reference>
<dbReference type="Proteomes" id="UP000094769">
    <property type="component" value="Unassembled WGS sequence"/>
</dbReference>
<evidence type="ECO:0000256" key="1">
    <source>
        <dbReference type="ARBA" id="ARBA00022475"/>
    </source>
</evidence>
<dbReference type="OrthoDB" id="9802481at2"/>
<organism evidence="7 8">
    <name type="scientific">Candidatus Thiodiazotropha endolucinida</name>
    <dbReference type="NCBI Taxonomy" id="1655433"/>
    <lineage>
        <taxon>Bacteria</taxon>
        <taxon>Pseudomonadati</taxon>
        <taxon>Pseudomonadota</taxon>
        <taxon>Gammaproteobacteria</taxon>
        <taxon>Chromatiales</taxon>
        <taxon>Sedimenticolaceae</taxon>
        <taxon>Candidatus Thiodiazotropha</taxon>
    </lineage>
</organism>
<dbReference type="CDD" id="cd07398">
    <property type="entry name" value="MPP_YbbF-LpxH"/>
    <property type="match status" value="1"/>
</dbReference>
<keyword evidence="8" id="KW-1185">Reference proteome</keyword>
<accession>A0A7Z0VLH0</accession>
<keyword evidence="3" id="KW-0479">Metal-binding</keyword>
<dbReference type="GO" id="GO:0046872">
    <property type="term" value="F:metal ion binding"/>
    <property type="evidence" value="ECO:0007669"/>
    <property type="project" value="UniProtKB-KW"/>
</dbReference>
<dbReference type="Gene3D" id="3.60.21.10">
    <property type="match status" value="1"/>
</dbReference>
<dbReference type="GO" id="GO:0009245">
    <property type="term" value="P:lipid A biosynthetic process"/>
    <property type="evidence" value="ECO:0007669"/>
    <property type="project" value="TreeGrafter"/>
</dbReference>
<comment type="caution">
    <text evidence="7">The sequence shown here is derived from an EMBL/GenBank/DDBJ whole genome shotgun (WGS) entry which is preliminary data.</text>
</comment>
<dbReference type="InterPro" id="IPR004843">
    <property type="entry name" value="Calcineurin-like_PHP"/>
</dbReference>